<proteinExistence type="predicted"/>
<dbReference type="Pfam" id="PF00059">
    <property type="entry name" value="Lectin_C"/>
    <property type="match status" value="1"/>
</dbReference>
<dbReference type="InterPro" id="IPR001304">
    <property type="entry name" value="C-type_lectin-like"/>
</dbReference>
<feature type="signal peptide" evidence="1">
    <location>
        <begin position="1"/>
        <end position="17"/>
    </location>
</feature>
<dbReference type="Ensembl" id="ENSSFAT00005005463.1">
    <property type="protein sequence ID" value="ENSSFAP00005005163.1"/>
    <property type="gene ID" value="ENSSFAG00005003290.1"/>
</dbReference>
<organism evidence="3 4">
    <name type="scientific">Salarias fasciatus</name>
    <name type="common">Jewelled blenny</name>
    <name type="synonym">Blennius fasciatus</name>
    <dbReference type="NCBI Taxonomy" id="181472"/>
    <lineage>
        <taxon>Eukaryota</taxon>
        <taxon>Metazoa</taxon>
        <taxon>Chordata</taxon>
        <taxon>Craniata</taxon>
        <taxon>Vertebrata</taxon>
        <taxon>Euteleostomi</taxon>
        <taxon>Actinopterygii</taxon>
        <taxon>Neopterygii</taxon>
        <taxon>Teleostei</taxon>
        <taxon>Neoteleostei</taxon>
        <taxon>Acanthomorphata</taxon>
        <taxon>Ovalentaria</taxon>
        <taxon>Blenniimorphae</taxon>
        <taxon>Blenniiformes</taxon>
        <taxon>Blennioidei</taxon>
        <taxon>Blenniidae</taxon>
        <taxon>Salariinae</taxon>
        <taxon>Salarias</taxon>
    </lineage>
</organism>
<dbReference type="AlphaFoldDB" id="A0A672FFI4"/>
<keyword evidence="1" id="KW-0732">Signal</keyword>
<dbReference type="SMART" id="SM00034">
    <property type="entry name" value="CLECT"/>
    <property type="match status" value="1"/>
</dbReference>
<dbReference type="Proteomes" id="UP000472267">
    <property type="component" value="Chromosome 4"/>
</dbReference>
<reference evidence="3" key="3">
    <citation type="submission" date="2025-09" db="UniProtKB">
        <authorList>
            <consortium name="Ensembl"/>
        </authorList>
    </citation>
    <scope>IDENTIFICATION</scope>
</reference>
<dbReference type="PANTHER" id="PTHR45784:SF3">
    <property type="entry name" value="C-TYPE LECTIN DOMAIN FAMILY 4 MEMBER K-LIKE-RELATED"/>
    <property type="match status" value="1"/>
</dbReference>
<accession>A0A672FFI4</accession>
<keyword evidence="4" id="KW-1185">Reference proteome</keyword>
<dbReference type="InterPro" id="IPR016186">
    <property type="entry name" value="C-type_lectin-like/link_sf"/>
</dbReference>
<dbReference type="OMA" id="TIMHFIC"/>
<dbReference type="PROSITE" id="PS50041">
    <property type="entry name" value="C_TYPE_LECTIN_2"/>
    <property type="match status" value="1"/>
</dbReference>
<feature type="chain" id="PRO_5025615581" description="C-type lectin domain-containing protein" evidence="1">
    <location>
        <begin position="18"/>
        <end position="143"/>
    </location>
</feature>
<reference evidence="3" key="1">
    <citation type="submission" date="2019-06" db="EMBL/GenBank/DDBJ databases">
        <authorList>
            <consortium name="Wellcome Sanger Institute Data Sharing"/>
        </authorList>
    </citation>
    <scope>NUCLEOTIDE SEQUENCE [LARGE SCALE GENOMIC DNA]</scope>
</reference>
<name>A0A672FFI4_SALFA</name>
<evidence type="ECO:0000313" key="4">
    <source>
        <dbReference type="Proteomes" id="UP000472267"/>
    </source>
</evidence>
<reference evidence="3" key="2">
    <citation type="submission" date="2025-08" db="UniProtKB">
        <authorList>
            <consortium name="Ensembl"/>
        </authorList>
    </citation>
    <scope>IDENTIFICATION</scope>
</reference>
<protein>
    <recommendedName>
        <fullName evidence="2">C-type lectin domain-containing protein</fullName>
    </recommendedName>
</protein>
<evidence type="ECO:0000313" key="3">
    <source>
        <dbReference type="Ensembl" id="ENSSFAP00005005163.1"/>
    </source>
</evidence>
<feature type="domain" description="C-type lectin" evidence="2">
    <location>
        <begin position="24"/>
        <end position="137"/>
    </location>
</feature>
<evidence type="ECO:0000256" key="1">
    <source>
        <dbReference type="SAM" id="SignalP"/>
    </source>
</evidence>
<dbReference type="PANTHER" id="PTHR45784">
    <property type="entry name" value="C-TYPE LECTIN DOMAIN FAMILY 20 MEMBER A-RELATED"/>
    <property type="match status" value="1"/>
</dbReference>
<dbReference type="Gene3D" id="3.10.100.10">
    <property type="entry name" value="Mannose-Binding Protein A, subunit A"/>
    <property type="match status" value="1"/>
</dbReference>
<evidence type="ECO:0000259" key="2">
    <source>
        <dbReference type="PROSITE" id="PS50041"/>
    </source>
</evidence>
<dbReference type="InterPro" id="IPR016187">
    <property type="entry name" value="CTDL_fold"/>
</dbReference>
<sequence length="143" mass="16806">MQIYCDLFFLICPGACCLTTCREYGFVVVDEAKSWTEAQKYCREQHIDLASVATMEDTENLKSLTARNPNEKYWIGLYFVETPWKWTLQSHVGEHDTFRNWHMNPTMDPGRNTCAYMLPTGQWVEEDCRNKHHILCMNGEKKN</sequence>
<dbReference type="InParanoid" id="A0A672FFI4"/>
<dbReference type="SUPFAM" id="SSF56436">
    <property type="entry name" value="C-type lectin-like"/>
    <property type="match status" value="1"/>
</dbReference>